<dbReference type="EMBL" id="CP093345">
    <property type="protein sequence ID" value="WOG94758.1"/>
    <property type="molecule type" value="Genomic_DNA"/>
</dbReference>
<reference evidence="4" key="1">
    <citation type="journal article" date="2016" name="Nat. Genet.">
        <title>A high-quality carrot genome assembly provides new insights into carotenoid accumulation and asterid genome evolution.</title>
        <authorList>
            <person name="Iorizzo M."/>
            <person name="Ellison S."/>
            <person name="Senalik D."/>
            <person name="Zeng P."/>
            <person name="Satapoomin P."/>
            <person name="Huang J."/>
            <person name="Bowman M."/>
            <person name="Iovene M."/>
            <person name="Sanseverino W."/>
            <person name="Cavagnaro P."/>
            <person name="Yildiz M."/>
            <person name="Macko-Podgorni A."/>
            <person name="Moranska E."/>
            <person name="Grzebelus E."/>
            <person name="Grzebelus D."/>
            <person name="Ashrafi H."/>
            <person name="Zheng Z."/>
            <person name="Cheng S."/>
            <person name="Spooner D."/>
            <person name="Van Deynze A."/>
            <person name="Simon P."/>
        </authorList>
    </citation>
    <scope>NUCLEOTIDE SEQUENCE</scope>
    <source>
        <tissue evidence="4">Leaf</tissue>
    </source>
</reference>
<dbReference type="GO" id="GO:0003676">
    <property type="term" value="F:nucleic acid binding"/>
    <property type="evidence" value="ECO:0007669"/>
    <property type="project" value="InterPro"/>
</dbReference>
<dbReference type="Pfam" id="PF02536">
    <property type="entry name" value="mTERF"/>
    <property type="match status" value="1"/>
</dbReference>
<evidence type="ECO:0000313" key="5">
    <source>
        <dbReference type="Proteomes" id="UP000077755"/>
    </source>
</evidence>
<keyword evidence="2" id="KW-0805">Transcription regulation</keyword>
<accession>A0AAF0WUL5</accession>
<protein>
    <submittedName>
        <fullName evidence="4">Uncharacterized protein</fullName>
    </submittedName>
</protein>
<evidence type="ECO:0000256" key="3">
    <source>
        <dbReference type="ARBA" id="ARBA00022946"/>
    </source>
</evidence>
<dbReference type="FunFam" id="1.25.70.10:FF:000001">
    <property type="entry name" value="Mitochondrial transcription termination factor-like"/>
    <property type="match status" value="1"/>
</dbReference>
<proteinExistence type="inferred from homology"/>
<keyword evidence="5" id="KW-1185">Reference proteome</keyword>
<evidence type="ECO:0000256" key="2">
    <source>
        <dbReference type="ARBA" id="ARBA00022472"/>
    </source>
</evidence>
<evidence type="ECO:0000313" key="4">
    <source>
        <dbReference type="EMBL" id="WOG94758.1"/>
    </source>
</evidence>
<dbReference type="AlphaFoldDB" id="A0AAF0WUL5"/>
<gene>
    <name evidence="4" type="ORF">DCAR_0314055</name>
</gene>
<dbReference type="PANTHER" id="PTHR13068">
    <property type="entry name" value="CGI-12 PROTEIN-RELATED"/>
    <property type="match status" value="1"/>
</dbReference>
<dbReference type="Proteomes" id="UP000077755">
    <property type="component" value="Chromosome 3"/>
</dbReference>
<comment type="similarity">
    <text evidence="1">Belongs to the mTERF family.</text>
</comment>
<dbReference type="Gene3D" id="1.25.70.10">
    <property type="entry name" value="Transcription termination factor 3, mitochondrial"/>
    <property type="match status" value="1"/>
</dbReference>
<name>A0AAF0WUL5_DAUCS</name>
<dbReference type="SMART" id="SM00733">
    <property type="entry name" value="Mterf"/>
    <property type="match status" value="6"/>
</dbReference>
<dbReference type="InterPro" id="IPR038538">
    <property type="entry name" value="MTERF_sf"/>
</dbReference>
<reference evidence="4" key="2">
    <citation type="submission" date="2022-03" db="EMBL/GenBank/DDBJ databases">
        <title>Draft title - Genomic analysis of global carrot germplasm unveils the trajectory of domestication and the origin of high carotenoid orange carrot.</title>
        <authorList>
            <person name="Iorizzo M."/>
            <person name="Ellison S."/>
            <person name="Senalik D."/>
            <person name="Macko-Podgorni A."/>
            <person name="Grzebelus D."/>
            <person name="Bostan H."/>
            <person name="Rolling W."/>
            <person name="Curaba J."/>
            <person name="Simon P."/>
        </authorList>
    </citation>
    <scope>NUCLEOTIDE SEQUENCE</scope>
    <source>
        <tissue evidence="4">Leaf</tissue>
    </source>
</reference>
<keyword evidence="2" id="KW-0806">Transcription termination</keyword>
<dbReference type="PANTHER" id="PTHR13068:SF133">
    <property type="entry name" value="MITOCHONDRIAL TRANSCRIPTION TERMINATION FACTOR FAMILY PROTEIN"/>
    <property type="match status" value="1"/>
</dbReference>
<dbReference type="KEGG" id="dcr:108214696"/>
<keyword evidence="3" id="KW-0809">Transit peptide</keyword>
<evidence type="ECO:0000256" key="1">
    <source>
        <dbReference type="ARBA" id="ARBA00007692"/>
    </source>
</evidence>
<organism evidence="4 5">
    <name type="scientific">Daucus carota subsp. sativus</name>
    <name type="common">Carrot</name>
    <dbReference type="NCBI Taxonomy" id="79200"/>
    <lineage>
        <taxon>Eukaryota</taxon>
        <taxon>Viridiplantae</taxon>
        <taxon>Streptophyta</taxon>
        <taxon>Embryophyta</taxon>
        <taxon>Tracheophyta</taxon>
        <taxon>Spermatophyta</taxon>
        <taxon>Magnoliopsida</taxon>
        <taxon>eudicotyledons</taxon>
        <taxon>Gunneridae</taxon>
        <taxon>Pentapetalae</taxon>
        <taxon>asterids</taxon>
        <taxon>campanulids</taxon>
        <taxon>Apiales</taxon>
        <taxon>Apiaceae</taxon>
        <taxon>Apioideae</taxon>
        <taxon>Scandiceae</taxon>
        <taxon>Daucinae</taxon>
        <taxon>Daucus</taxon>
        <taxon>Daucus sect. Daucus</taxon>
    </lineage>
</organism>
<keyword evidence="2" id="KW-0804">Transcription</keyword>
<dbReference type="GO" id="GO:0006353">
    <property type="term" value="P:DNA-templated transcription termination"/>
    <property type="evidence" value="ECO:0007669"/>
    <property type="project" value="UniProtKB-KW"/>
</dbReference>
<sequence length="389" mass="44468">MFALYNKPRTIISCLNIINSKLRFLDNVSRTITNASPKIENPEIGSKNHSFTVSYLINNHGLSPQVAISNSKRVKFESLDKPESVVALFRDHGFSDSQISNIISKCPQLLTYNPKVTLLPKLKFFFSIGASSDDVASKPYILDRSLDKRLVPFHDSCKSMFLSDKQIFNILRKHGSYILGIPRVSDNPNVKLLKEVGVGMRYIGQIIYRKPRFMNINHDRFKTVVYELLEMKFDPSRAHFVAALSVRLAMSNLTWAHKIEVYKRWGWTEHEIMSAFRQNPICMSLSEENIMSGMDFLVNKMGFQSMTIAKRPVALTYSLKSRLIPRCSVIKVLQMKGLISEDLSLLSLSILMITDQSFVNRFIIKYKKQLPQLLNAYQSKLGILELGES</sequence>
<dbReference type="InterPro" id="IPR003690">
    <property type="entry name" value="MTERF"/>
</dbReference>